<protein>
    <submittedName>
        <fullName evidence="1">Uncharacterized protein</fullName>
    </submittedName>
</protein>
<evidence type="ECO:0000313" key="1">
    <source>
        <dbReference type="EMBL" id="CAB4131104.1"/>
    </source>
</evidence>
<gene>
    <name evidence="1" type="ORF">UFOVP122_55</name>
</gene>
<dbReference type="EMBL" id="LR796248">
    <property type="protein sequence ID" value="CAB4131104.1"/>
    <property type="molecule type" value="Genomic_DNA"/>
</dbReference>
<organism evidence="1">
    <name type="scientific">uncultured Caudovirales phage</name>
    <dbReference type="NCBI Taxonomy" id="2100421"/>
    <lineage>
        <taxon>Viruses</taxon>
        <taxon>Duplodnaviria</taxon>
        <taxon>Heunggongvirae</taxon>
        <taxon>Uroviricota</taxon>
        <taxon>Caudoviricetes</taxon>
        <taxon>Peduoviridae</taxon>
        <taxon>Maltschvirus</taxon>
        <taxon>Maltschvirus maltsch</taxon>
    </lineage>
</organism>
<proteinExistence type="predicted"/>
<accession>A0A6J5L9C3</accession>
<reference evidence="1" key="1">
    <citation type="submission" date="2020-04" db="EMBL/GenBank/DDBJ databases">
        <authorList>
            <person name="Chiriac C."/>
            <person name="Salcher M."/>
            <person name="Ghai R."/>
            <person name="Kavagutti S V."/>
        </authorList>
    </citation>
    <scope>NUCLEOTIDE SEQUENCE</scope>
</reference>
<sequence>MVQTTTFTTLQEDIRRYLERGFTLASDAIVYEQIPRLINLAERRIARELKVQGLINVVTSALQPGLAVYPKPDRWRSTVSFNFGSGDQKNEYNQLFPRDYEYVRSYWPDRTQTGFPLFYADYDYNNWIIAPTPDAAYPFEVLVYQLLPLLDDSNQTNWLTEYAPQVLLYATLLEATPFLKNDDRIPVWQQMYDRSTQALNGEDLSKILDRSARRTEA</sequence>
<dbReference type="InterPro" id="IPR056209">
    <property type="entry name" value="SU10_adaptor"/>
</dbReference>
<dbReference type="Pfam" id="PF24175">
    <property type="entry name" value="SU10_adaptor"/>
    <property type="match status" value="1"/>
</dbReference>
<name>A0A6J5L9C3_9CAUD</name>